<comment type="caution">
    <text evidence="1">The sequence shown here is derived from an EMBL/GenBank/DDBJ whole genome shotgun (WGS) entry which is preliminary data.</text>
</comment>
<proteinExistence type="predicted"/>
<name>A0A8S9FWG6_BRACR</name>
<evidence type="ECO:0000313" key="1">
    <source>
        <dbReference type="EMBL" id="KAF2536318.1"/>
    </source>
</evidence>
<protein>
    <submittedName>
        <fullName evidence="1">Uncharacterized protein</fullName>
    </submittedName>
</protein>
<organism evidence="1 2">
    <name type="scientific">Brassica cretica</name>
    <name type="common">Mustard</name>
    <dbReference type="NCBI Taxonomy" id="69181"/>
    <lineage>
        <taxon>Eukaryota</taxon>
        <taxon>Viridiplantae</taxon>
        <taxon>Streptophyta</taxon>
        <taxon>Embryophyta</taxon>
        <taxon>Tracheophyta</taxon>
        <taxon>Spermatophyta</taxon>
        <taxon>Magnoliopsida</taxon>
        <taxon>eudicotyledons</taxon>
        <taxon>Gunneridae</taxon>
        <taxon>Pentapetalae</taxon>
        <taxon>rosids</taxon>
        <taxon>malvids</taxon>
        <taxon>Brassicales</taxon>
        <taxon>Brassicaceae</taxon>
        <taxon>Brassiceae</taxon>
        <taxon>Brassica</taxon>
    </lineage>
</organism>
<dbReference type="Proteomes" id="UP000712281">
    <property type="component" value="Unassembled WGS sequence"/>
</dbReference>
<accession>A0A8S9FWG6</accession>
<gene>
    <name evidence="1" type="ORF">F2Q68_00019696</name>
</gene>
<dbReference type="EMBL" id="QGKW02002228">
    <property type="protein sequence ID" value="KAF2536318.1"/>
    <property type="molecule type" value="Genomic_DNA"/>
</dbReference>
<dbReference type="AlphaFoldDB" id="A0A8S9FWG6"/>
<sequence length="106" mass="12470">MRIRSEETTTSLSSAFNGTQMFFVFDLLHLRLQRFSTLCMVHGCYHLLCSISRGVMVYDVDVIVCGVLQEETAWLTTSFTPFKESVLQWRDFFKFQYPREGHEEQD</sequence>
<reference evidence="1" key="1">
    <citation type="submission" date="2019-12" db="EMBL/GenBank/DDBJ databases">
        <title>Genome sequencing and annotation of Brassica cretica.</title>
        <authorList>
            <person name="Studholme D.J."/>
            <person name="Sarris P.F."/>
        </authorList>
    </citation>
    <scope>NUCLEOTIDE SEQUENCE</scope>
    <source>
        <strain evidence="1">PFS-001/15</strain>
        <tissue evidence="1">Leaf</tissue>
    </source>
</reference>
<evidence type="ECO:0000313" key="2">
    <source>
        <dbReference type="Proteomes" id="UP000712281"/>
    </source>
</evidence>